<evidence type="ECO:0000256" key="9">
    <source>
        <dbReference type="ARBA" id="ARBA00029962"/>
    </source>
</evidence>
<keyword evidence="4 12" id="KW-0808">Transferase</keyword>
<sequence>MQGKFITIDGNEGAGKTTQIAHIRDYLQAQGKTLYTTREPGGTAVGEKIRAIFLDPELQPTQLTELLLIFAARRQHLETEIFPRLARGEWVLSDRFNDATYAYQGAGRGIDSALIRQLEQYIQGEFQPDLSLILMIEPDKAAERLAKRNQAPDRLEQENRAFFQRIDAGYRQRAQTQSHVQLIDAAGSPEQVFARISPLLQELCRS</sequence>
<dbReference type="SUPFAM" id="SSF52540">
    <property type="entry name" value="P-loop containing nucleoside triphosphate hydrolases"/>
    <property type="match status" value="1"/>
</dbReference>
<dbReference type="CDD" id="cd01672">
    <property type="entry name" value="TMPK"/>
    <property type="match status" value="1"/>
</dbReference>
<dbReference type="HAMAP" id="MF_00165">
    <property type="entry name" value="Thymidylate_kinase"/>
    <property type="match status" value="1"/>
</dbReference>
<comment type="function">
    <text evidence="11 12">Phosphorylation of dTMP to form dTDP in both de novo and salvage pathways of dTTP synthesis.</text>
</comment>
<proteinExistence type="inferred from homology"/>
<gene>
    <name evidence="14" type="primary">tmk_2</name>
    <name evidence="12" type="synonym">tmk</name>
    <name evidence="14" type="ORF">NCTC11166_03361</name>
</gene>
<evidence type="ECO:0000256" key="10">
    <source>
        <dbReference type="ARBA" id="ARBA00048743"/>
    </source>
</evidence>
<evidence type="ECO:0000256" key="8">
    <source>
        <dbReference type="ARBA" id="ARBA00022840"/>
    </source>
</evidence>
<name>A0A2X1BY06_BREVE</name>
<dbReference type="PANTHER" id="PTHR10344:SF4">
    <property type="entry name" value="UMP-CMP KINASE 2, MITOCHONDRIAL"/>
    <property type="match status" value="1"/>
</dbReference>
<dbReference type="InterPro" id="IPR039430">
    <property type="entry name" value="Thymidylate_kin-like_dom"/>
</dbReference>
<evidence type="ECO:0000259" key="13">
    <source>
        <dbReference type="Pfam" id="PF02223"/>
    </source>
</evidence>
<dbReference type="EMBL" id="UAQP01000016">
    <property type="protein sequence ID" value="SPU57652.1"/>
    <property type="molecule type" value="Genomic_DNA"/>
</dbReference>
<evidence type="ECO:0000313" key="15">
    <source>
        <dbReference type="Proteomes" id="UP000251186"/>
    </source>
</evidence>
<dbReference type="Gene3D" id="3.40.50.300">
    <property type="entry name" value="P-loop containing nucleotide triphosphate hydrolases"/>
    <property type="match status" value="1"/>
</dbReference>
<evidence type="ECO:0000256" key="2">
    <source>
        <dbReference type="ARBA" id="ARBA00012980"/>
    </source>
</evidence>
<dbReference type="GO" id="GO:0004798">
    <property type="term" value="F:dTMP kinase activity"/>
    <property type="evidence" value="ECO:0007669"/>
    <property type="project" value="UniProtKB-UniRule"/>
</dbReference>
<feature type="binding site" evidence="12">
    <location>
        <begin position="10"/>
        <end position="17"/>
    </location>
    <ligand>
        <name>ATP</name>
        <dbReference type="ChEBI" id="CHEBI:30616"/>
    </ligand>
</feature>
<feature type="domain" description="Thymidylate kinase-like" evidence="13">
    <location>
        <begin position="8"/>
        <end position="196"/>
    </location>
</feature>
<dbReference type="GO" id="GO:0005524">
    <property type="term" value="F:ATP binding"/>
    <property type="evidence" value="ECO:0007669"/>
    <property type="project" value="UniProtKB-UniRule"/>
</dbReference>
<dbReference type="Pfam" id="PF02223">
    <property type="entry name" value="Thymidylate_kin"/>
    <property type="match status" value="1"/>
</dbReference>
<evidence type="ECO:0000313" key="14">
    <source>
        <dbReference type="EMBL" id="SPU57652.1"/>
    </source>
</evidence>
<dbReference type="GO" id="GO:0006227">
    <property type="term" value="P:dUDP biosynthetic process"/>
    <property type="evidence" value="ECO:0007669"/>
    <property type="project" value="TreeGrafter"/>
</dbReference>
<dbReference type="GO" id="GO:0006233">
    <property type="term" value="P:dTDP biosynthetic process"/>
    <property type="evidence" value="ECO:0007669"/>
    <property type="project" value="InterPro"/>
</dbReference>
<dbReference type="EC" id="2.7.4.9" evidence="2 12"/>
<comment type="similarity">
    <text evidence="1 12">Belongs to the thymidylate kinase family.</text>
</comment>
<dbReference type="NCBIfam" id="TIGR00041">
    <property type="entry name" value="DTMP_kinase"/>
    <property type="match status" value="1"/>
</dbReference>
<evidence type="ECO:0000256" key="7">
    <source>
        <dbReference type="ARBA" id="ARBA00022777"/>
    </source>
</evidence>
<dbReference type="GO" id="GO:0005829">
    <property type="term" value="C:cytosol"/>
    <property type="evidence" value="ECO:0007669"/>
    <property type="project" value="TreeGrafter"/>
</dbReference>
<comment type="catalytic activity">
    <reaction evidence="10 12">
        <text>dTMP + ATP = dTDP + ADP</text>
        <dbReference type="Rhea" id="RHEA:13517"/>
        <dbReference type="ChEBI" id="CHEBI:30616"/>
        <dbReference type="ChEBI" id="CHEBI:58369"/>
        <dbReference type="ChEBI" id="CHEBI:63528"/>
        <dbReference type="ChEBI" id="CHEBI:456216"/>
        <dbReference type="EC" id="2.7.4.9"/>
    </reaction>
</comment>
<evidence type="ECO:0000256" key="12">
    <source>
        <dbReference type="HAMAP-Rule" id="MF_00165"/>
    </source>
</evidence>
<keyword evidence="8 12" id="KW-0067">ATP-binding</keyword>
<reference evidence="14 15" key="1">
    <citation type="submission" date="2018-06" db="EMBL/GenBank/DDBJ databases">
        <authorList>
            <consortium name="Pathogen Informatics"/>
            <person name="Doyle S."/>
        </authorList>
    </citation>
    <scope>NUCLEOTIDE SEQUENCE [LARGE SCALE GENOMIC DNA]</scope>
    <source>
        <strain evidence="14 15">NCTC11166</strain>
    </source>
</reference>
<keyword evidence="7 12" id="KW-0418">Kinase</keyword>
<keyword evidence="5 12" id="KW-0545">Nucleotide biosynthesis</keyword>
<dbReference type="InterPro" id="IPR027417">
    <property type="entry name" value="P-loop_NTPase"/>
</dbReference>
<evidence type="ECO:0000256" key="11">
    <source>
        <dbReference type="ARBA" id="ARBA00057735"/>
    </source>
</evidence>
<evidence type="ECO:0000256" key="4">
    <source>
        <dbReference type="ARBA" id="ARBA00022679"/>
    </source>
</evidence>
<evidence type="ECO:0000256" key="1">
    <source>
        <dbReference type="ARBA" id="ARBA00009776"/>
    </source>
</evidence>
<organism evidence="14 15">
    <name type="scientific">Brevundimonas vesicularis</name>
    <name type="common">Pseudomonas vesicularis</name>
    <dbReference type="NCBI Taxonomy" id="41276"/>
    <lineage>
        <taxon>Bacteria</taxon>
        <taxon>Pseudomonadati</taxon>
        <taxon>Pseudomonadota</taxon>
        <taxon>Alphaproteobacteria</taxon>
        <taxon>Caulobacterales</taxon>
        <taxon>Caulobacteraceae</taxon>
        <taxon>Brevundimonas</taxon>
    </lineage>
</organism>
<accession>A0A2X1BY06</accession>
<evidence type="ECO:0000256" key="5">
    <source>
        <dbReference type="ARBA" id="ARBA00022727"/>
    </source>
</evidence>
<dbReference type="AlphaFoldDB" id="A0A2X1BY06"/>
<dbReference type="FunFam" id="3.40.50.300:FF:000225">
    <property type="entry name" value="Thymidylate kinase"/>
    <property type="match status" value="1"/>
</dbReference>
<dbReference type="InterPro" id="IPR018094">
    <property type="entry name" value="Thymidylate_kinase"/>
</dbReference>
<evidence type="ECO:0000256" key="3">
    <source>
        <dbReference type="ARBA" id="ARBA00017144"/>
    </source>
</evidence>
<dbReference type="Proteomes" id="UP000251186">
    <property type="component" value="Unassembled WGS sequence"/>
</dbReference>
<dbReference type="GO" id="GO:0006235">
    <property type="term" value="P:dTTP biosynthetic process"/>
    <property type="evidence" value="ECO:0007669"/>
    <property type="project" value="UniProtKB-UniRule"/>
</dbReference>
<evidence type="ECO:0000256" key="6">
    <source>
        <dbReference type="ARBA" id="ARBA00022741"/>
    </source>
</evidence>
<protein>
    <recommendedName>
        <fullName evidence="3 12">Thymidylate kinase</fullName>
        <ecNumber evidence="2 12">2.7.4.9</ecNumber>
    </recommendedName>
    <alternativeName>
        <fullName evidence="9 12">dTMP kinase</fullName>
    </alternativeName>
</protein>
<keyword evidence="6 12" id="KW-0547">Nucleotide-binding</keyword>
<dbReference type="RefSeq" id="WP_112863873.1">
    <property type="nucleotide sequence ID" value="NZ_UAQP01000016.1"/>
</dbReference>
<dbReference type="PANTHER" id="PTHR10344">
    <property type="entry name" value="THYMIDYLATE KINASE"/>
    <property type="match status" value="1"/>
</dbReference>